<feature type="compositionally biased region" description="Low complexity" evidence="1">
    <location>
        <begin position="434"/>
        <end position="458"/>
    </location>
</feature>
<organism evidence="2">
    <name type="scientific">Sesamum radiatum</name>
    <name type="common">Black benniseed</name>
    <dbReference type="NCBI Taxonomy" id="300843"/>
    <lineage>
        <taxon>Eukaryota</taxon>
        <taxon>Viridiplantae</taxon>
        <taxon>Streptophyta</taxon>
        <taxon>Embryophyta</taxon>
        <taxon>Tracheophyta</taxon>
        <taxon>Spermatophyta</taxon>
        <taxon>Magnoliopsida</taxon>
        <taxon>eudicotyledons</taxon>
        <taxon>Gunneridae</taxon>
        <taxon>Pentapetalae</taxon>
        <taxon>asterids</taxon>
        <taxon>lamiids</taxon>
        <taxon>Lamiales</taxon>
        <taxon>Pedaliaceae</taxon>
        <taxon>Sesamum</taxon>
    </lineage>
</organism>
<evidence type="ECO:0000313" key="2">
    <source>
        <dbReference type="EMBL" id="KAL0335594.1"/>
    </source>
</evidence>
<name>A0AAW2MVP3_SESRA</name>
<proteinExistence type="predicted"/>
<dbReference type="PANTHER" id="PTHR23244">
    <property type="entry name" value="KELCH REPEAT DOMAIN"/>
    <property type="match status" value="1"/>
</dbReference>
<gene>
    <name evidence="2" type="ORF">Sradi_4771300</name>
</gene>
<feature type="region of interest" description="Disordered" evidence="1">
    <location>
        <begin position="389"/>
        <end position="500"/>
    </location>
</feature>
<feature type="compositionally biased region" description="Basic and acidic residues" evidence="1">
    <location>
        <begin position="404"/>
        <end position="429"/>
    </location>
</feature>
<protein>
    <submittedName>
        <fullName evidence="2">Uncharacterized protein</fullName>
    </submittedName>
</protein>
<evidence type="ECO:0000256" key="1">
    <source>
        <dbReference type="SAM" id="MobiDB-lite"/>
    </source>
</evidence>
<dbReference type="InterPro" id="IPR015915">
    <property type="entry name" value="Kelch-typ_b-propeller"/>
</dbReference>
<dbReference type="Pfam" id="PF01344">
    <property type="entry name" value="Kelch_1"/>
    <property type="match status" value="1"/>
</dbReference>
<reference evidence="2" key="2">
    <citation type="journal article" date="2024" name="Plant">
        <title>Genomic evolution and insights into agronomic trait innovations of Sesamum species.</title>
        <authorList>
            <person name="Miao H."/>
            <person name="Wang L."/>
            <person name="Qu L."/>
            <person name="Liu H."/>
            <person name="Sun Y."/>
            <person name="Le M."/>
            <person name="Wang Q."/>
            <person name="Wei S."/>
            <person name="Zheng Y."/>
            <person name="Lin W."/>
            <person name="Duan Y."/>
            <person name="Cao H."/>
            <person name="Xiong S."/>
            <person name="Wang X."/>
            <person name="Wei L."/>
            <person name="Li C."/>
            <person name="Ma Q."/>
            <person name="Ju M."/>
            <person name="Zhao R."/>
            <person name="Li G."/>
            <person name="Mu C."/>
            <person name="Tian Q."/>
            <person name="Mei H."/>
            <person name="Zhang T."/>
            <person name="Gao T."/>
            <person name="Zhang H."/>
        </authorList>
    </citation>
    <scope>NUCLEOTIDE SEQUENCE</scope>
    <source>
        <strain evidence="2">G02</strain>
    </source>
</reference>
<sequence>MAMRWEKVQQRGGSGGPGVRWGHTCNAIKGGKLLYVFGGYGKNQCQTNQVHVLDTVNMIWSEPVMKGTAPTPRDSHSCTTVGDNLFVFGGTDGRRPLNDLHILDTSSNTWILPSVRGNGPEPREGHSAALIETFSWKRVVPSGTPPSKRDSHTCSSWKNKIIVIGGEDSYNNYLSDVHILDADTLVWCKLNTTGQLLPPRGGHTTVGFGKNLFVFGGFSDEQNLYDDVYMLDIGGTHGGHWSLRRKIALLNLKVVGTFMTMWWFYVENASWTKIIAIGEGPSGRFSMAGESLDPQLGGVLVFIGGCNKNLEALDDIYYLHTGRQNFYLNEYQTPLGKRSFQAKVTKSSLSESYGPIIDGKPLRGVLFSNKPSSINVGADTSNRKMEAMKSDGANVHGNQNSGVESEKSMKHHENDVRQADSIQKEKEVADAQVEAAASEMKSSAASESSIPQEQVPEVSEPPMPPDGNAASNATNNPSSFDAETHEENVSAVVKDQNTSN</sequence>
<accession>A0AAW2MVP3</accession>
<dbReference type="AlphaFoldDB" id="A0AAW2MVP3"/>
<dbReference type="InterPro" id="IPR006652">
    <property type="entry name" value="Kelch_1"/>
</dbReference>
<feature type="compositionally biased region" description="Low complexity" evidence="1">
    <location>
        <begin position="468"/>
        <end position="479"/>
    </location>
</feature>
<comment type="caution">
    <text evidence="2">The sequence shown here is derived from an EMBL/GenBank/DDBJ whole genome shotgun (WGS) entry which is preliminary data.</text>
</comment>
<reference evidence="2" key="1">
    <citation type="submission" date="2020-06" db="EMBL/GenBank/DDBJ databases">
        <authorList>
            <person name="Li T."/>
            <person name="Hu X."/>
            <person name="Zhang T."/>
            <person name="Song X."/>
            <person name="Zhang H."/>
            <person name="Dai N."/>
            <person name="Sheng W."/>
            <person name="Hou X."/>
            <person name="Wei L."/>
        </authorList>
    </citation>
    <scope>NUCLEOTIDE SEQUENCE</scope>
    <source>
        <strain evidence="2">G02</strain>
        <tissue evidence="2">Leaf</tissue>
    </source>
</reference>
<dbReference type="Pfam" id="PF24681">
    <property type="entry name" value="Kelch_KLHDC2_KLHL20_DRC7"/>
    <property type="match status" value="1"/>
</dbReference>
<dbReference type="PANTHER" id="PTHR23244:SF471">
    <property type="entry name" value="GUANINE NUCLEOTIDE-BINDING PROTEIN SUBUNIT BETA 1-RELATED"/>
    <property type="match status" value="1"/>
</dbReference>
<dbReference type="EMBL" id="JACGWJ010000021">
    <property type="protein sequence ID" value="KAL0335594.1"/>
    <property type="molecule type" value="Genomic_DNA"/>
</dbReference>
<dbReference type="Gene3D" id="2.120.10.80">
    <property type="entry name" value="Kelch-type beta propeller"/>
    <property type="match status" value="2"/>
</dbReference>
<dbReference type="SUPFAM" id="SSF117281">
    <property type="entry name" value="Kelch motif"/>
    <property type="match status" value="2"/>
</dbReference>